<evidence type="ECO:0000259" key="9">
    <source>
        <dbReference type="PROSITE" id="PS50853"/>
    </source>
</evidence>
<evidence type="ECO:0000313" key="11">
    <source>
        <dbReference type="EMBL" id="OJH35532.1"/>
    </source>
</evidence>
<dbReference type="InterPro" id="IPR001547">
    <property type="entry name" value="Glyco_hydro_5"/>
</dbReference>
<dbReference type="SMART" id="SM00637">
    <property type="entry name" value="CBD_II"/>
    <property type="match status" value="1"/>
</dbReference>
<evidence type="ECO:0000256" key="1">
    <source>
        <dbReference type="ARBA" id="ARBA00000966"/>
    </source>
</evidence>
<evidence type="ECO:0000256" key="3">
    <source>
        <dbReference type="ARBA" id="ARBA00022801"/>
    </source>
</evidence>
<dbReference type="Pfam" id="PF00553">
    <property type="entry name" value="CBM_2"/>
    <property type="match status" value="1"/>
</dbReference>
<dbReference type="GO" id="GO:0030245">
    <property type="term" value="P:cellulose catabolic process"/>
    <property type="evidence" value="ECO:0007669"/>
    <property type="project" value="UniProtKB-KW"/>
</dbReference>
<dbReference type="PANTHER" id="PTHR34142:SF1">
    <property type="entry name" value="GLYCOSIDE HYDROLASE FAMILY 5 DOMAIN-CONTAINING PROTEIN"/>
    <property type="match status" value="1"/>
</dbReference>
<dbReference type="SUPFAM" id="SSF49384">
    <property type="entry name" value="Carbohydrate-binding domain"/>
    <property type="match status" value="1"/>
</dbReference>
<keyword evidence="6 8" id="KW-0326">Glycosidase</keyword>
<dbReference type="PROSITE" id="PS50853">
    <property type="entry name" value="FN3"/>
    <property type="match status" value="1"/>
</dbReference>
<evidence type="ECO:0000256" key="5">
    <source>
        <dbReference type="ARBA" id="ARBA00023277"/>
    </source>
</evidence>
<reference evidence="11 12" key="2">
    <citation type="submission" date="2016-12" db="EMBL/GenBank/DDBJ databases">
        <title>Draft Genome Sequence of Cystobacter ferrugineus Strain Cbfe23.</title>
        <authorList>
            <person name="Akbar S."/>
            <person name="Dowd S.E."/>
            <person name="Stevens D.C."/>
        </authorList>
    </citation>
    <scope>NUCLEOTIDE SEQUENCE [LARGE SCALE GENOMIC DNA]</scope>
    <source>
        <strain evidence="11 12">Cbfe23</strain>
    </source>
</reference>
<keyword evidence="4 8" id="KW-0136">Cellulose degradation</keyword>
<dbReference type="GO" id="GO:0008810">
    <property type="term" value="F:cellulase activity"/>
    <property type="evidence" value="ECO:0007669"/>
    <property type="project" value="UniProtKB-EC"/>
</dbReference>
<dbReference type="PROSITE" id="PS00659">
    <property type="entry name" value="GLYCOSYL_HYDROL_F5"/>
    <property type="match status" value="1"/>
</dbReference>
<dbReference type="SUPFAM" id="SSF49265">
    <property type="entry name" value="Fibronectin type III"/>
    <property type="match status" value="1"/>
</dbReference>
<dbReference type="InterPro" id="IPR012291">
    <property type="entry name" value="CBM2_carb-bd_dom_sf"/>
</dbReference>
<dbReference type="InterPro" id="IPR001919">
    <property type="entry name" value="CBD2"/>
</dbReference>
<protein>
    <recommendedName>
        <fullName evidence="8">Endoglucanase</fullName>
        <ecNumber evidence="8">3.2.1.4</ecNumber>
    </recommendedName>
</protein>
<dbReference type="EC" id="3.2.1.4" evidence="8"/>
<evidence type="ECO:0000256" key="7">
    <source>
        <dbReference type="ARBA" id="ARBA00023326"/>
    </source>
</evidence>
<dbReference type="AlphaFoldDB" id="A0A1L9AZV2"/>
<dbReference type="Gene3D" id="2.60.40.10">
    <property type="entry name" value="Immunoglobulins"/>
    <property type="match status" value="1"/>
</dbReference>
<evidence type="ECO:0000256" key="8">
    <source>
        <dbReference type="RuleBase" id="RU361153"/>
    </source>
</evidence>
<name>A0A1L9AZV2_9BACT</name>
<dbReference type="RefSeq" id="WP_071903631.1">
    <property type="nucleotide sequence ID" value="NZ_MPIN01000014.1"/>
</dbReference>
<feature type="domain" description="Fibronectin type-III" evidence="9">
    <location>
        <begin position="355"/>
        <end position="442"/>
    </location>
</feature>
<dbReference type="PROSITE" id="PS51173">
    <property type="entry name" value="CBM2"/>
    <property type="match status" value="1"/>
</dbReference>
<evidence type="ECO:0000313" key="12">
    <source>
        <dbReference type="Proteomes" id="UP000182229"/>
    </source>
</evidence>
<reference evidence="12" key="1">
    <citation type="submission" date="2016-11" db="EMBL/GenBank/DDBJ databases">
        <authorList>
            <person name="Shukria A."/>
            <person name="Stevens D.C."/>
        </authorList>
    </citation>
    <scope>NUCLEOTIDE SEQUENCE [LARGE SCALE GENOMIC DNA]</scope>
    <source>
        <strain evidence="12">Cbfe23</strain>
    </source>
</reference>
<dbReference type="Pfam" id="PF00150">
    <property type="entry name" value="Cellulase"/>
    <property type="match status" value="1"/>
</dbReference>
<dbReference type="Proteomes" id="UP000182229">
    <property type="component" value="Unassembled WGS sequence"/>
</dbReference>
<evidence type="ECO:0000259" key="10">
    <source>
        <dbReference type="PROSITE" id="PS51173"/>
    </source>
</evidence>
<gene>
    <name evidence="11" type="ORF">BON30_39070</name>
</gene>
<evidence type="ECO:0000256" key="4">
    <source>
        <dbReference type="ARBA" id="ARBA00023001"/>
    </source>
</evidence>
<accession>A0A1L9AZV2</accession>
<organism evidence="11 12">
    <name type="scientific">Cystobacter ferrugineus</name>
    <dbReference type="NCBI Taxonomy" id="83449"/>
    <lineage>
        <taxon>Bacteria</taxon>
        <taxon>Pseudomonadati</taxon>
        <taxon>Myxococcota</taxon>
        <taxon>Myxococcia</taxon>
        <taxon>Myxococcales</taxon>
        <taxon>Cystobacterineae</taxon>
        <taxon>Archangiaceae</taxon>
        <taxon>Cystobacter</taxon>
    </lineage>
</organism>
<dbReference type="Pfam" id="PF00041">
    <property type="entry name" value="fn3"/>
    <property type="match status" value="1"/>
</dbReference>
<dbReference type="InterPro" id="IPR018087">
    <property type="entry name" value="Glyco_hydro_5_CS"/>
</dbReference>
<keyword evidence="12" id="KW-1185">Reference proteome</keyword>
<keyword evidence="5 8" id="KW-0119">Carbohydrate metabolism</keyword>
<dbReference type="InterPro" id="IPR036116">
    <property type="entry name" value="FN3_sf"/>
</dbReference>
<sequence length="546" mass="58194">MSRQIHHADARSAWFWWRRLLTTATTAVLTAVLSILAPIGAAHAAEGGFHIVNGRLLDANGNDFIIRGISHPHAWYTQRTSAFADIKVVGANSVRVVLSGGRWPVNTASDVANVISLCKQNRLICVLENHDTTGYGEQSGAYSLSQAVDYWLSIRSALVGQEAYVIINIGNEPYGNTNYTAWVSATTDAIQRLRSAGLTHTLMIDAPNWGQDWSNTMRDNAEVIWAADPLRNSIFSVHMYGVYNTPEKVKAYLDSFTSRSLPILVGEFGWYHSDGDPDEFTLTEYTTLLGLGYMGWSWSGNGGGVEYLDMVTNFNPASRTDWGNWLITSANGLEATSVEASVFGGGGGDTQRPTAPGNLVASGTTSSSVSLAWSASTDNEAVTGYDVYRGSFRVATLPSSLLSYTDTGLSANTAYSYKVYARDAAGNVSEASNTVSATTQSSGGETGGCTATYQLDNEWGTGFGATVTVKNTGTTATKGWTVSWTFGGNQQITNLWNATSTQSGASVTARNMNYNGVIQPGGSATFGFQAAYAGSNAAPTLTCTAN</sequence>
<dbReference type="InterPro" id="IPR017853">
    <property type="entry name" value="GH"/>
</dbReference>
<dbReference type="InterPro" id="IPR013783">
    <property type="entry name" value="Ig-like_fold"/>
</dbReference>
<dbReference type="InterPro" id="IPR008965">
    <property type="entry name" value="CBM2/CBM3_carb-bd_dom_sf"/>
</dbReference>
<keyword evidence="2" id="KW-0732">Signal</keyword>
<keyword evidence="3 8" id="KW-0378">Hydrolase</keyword>
<comment type="catalytic activity">
    <reaction evidence="1 8">
        <text>Endohydrolysis of (1-&gt;4)-beta-D-glucosidic linkages in cellulose, lichenin and cereal beta-D-glucans.</text>
        <dbReference type="EC" id="3.2.1.4"/>
    </reaction>
</comment>
<comment type="similarity">
    <text evidence="8">Belongs to the glycosyl hydrolase 5 (cellulase A) family.</text>
</comment>
<dbReference type="OrthoDB" id="220114at2"/>
<dbReference type="EMBL" id="MPIN01000014">
    <property type="protein sequence ID" value="OJH35532.1"/>
    <property type="molecule type" value="Genomic_DNA"/>
</dbReference>
<dbReference type="STRING" id="83449.BON30_39070"/>
<dbReference type="InterPro" id="IPR003961">
    <property type="entry name" value="FN3_dom"/>
</dbReference>
<keyword evidence="7 8" id="KW-0624">Polysaccharide degradation</keyword>
<proteinExistence type="inferred from homology"/>
<dbReference type="PANTHER" id="PTHR34142">
    <property type="entry name" value="ENDO-BETA-1,4-GLUCANASE A"/>
    <property type="match status" value="1"/>
</dbReference>
<evidence type="ECO:0000256" key="2">
    <source>
        <dbReference type="ARBA" id="ARBA00022729"/>
    </source>
</evidence>
<comment type="caution">
    <text evidence="11">The sequence shown here is derived from an EMBL/GenBank/DDBJ whole genome shotgun (WGS) entry which is preliminary data.</text>
</comment>
<dbReference type="GO" id="GO:0030247">
    <property type="term" value="F:polysaccharide binding"/>
    <property type="evidence" value="ECO:0007669"/>
    <property type="project" value="UniProtKB-UniRule"/>
</dbReference>
<dbReference type="Gene3D" id="3.20.20.80">
    <property type="entry name" value="Glycosidases"/>
    <property type="match status" value="1"/>
</dbReference>
<dbReference type="SUPFAM" id="SSF51445">
    <property type="entry name" value="(Trans)glycosidases"/>
    <property type="match status" value="1"/>
</dbReference>
<dbReference type="CDD" id="cd00063">
    <property type="entry name" value="FN3"/>
    <property type="match status" value="1"/>
</dbReference>
<dbReference type="SMART" id="SM00060">
    <property type="entry name" value="FN3"/>
    <property type="match status" value="1"/>
</dbReference>
<feature type="domain" description="CBM2" evidence="10">
    <location>
        <begin position="442"/>
        <end position="546"/>
    </location>
</feature>
<dbReference type="Gene3D" id="2.60.40.290">
    <property type="match status" value="1"/>
</dbReference>
<evidence type="ECO:0000256" key="6">
    <source>
        <dbReference type="ARBA" id="ARBA00023295"/>
    </source>
</evidence>